<dbReference type="GO" id="GO:0006629">
    <property type="term" value="P:lipid metabolic process"/>
    <property type="evidence" value="ECO:0007669"/>
    <property type="project" value="InterPro"/>
</dbReference>
<accession>A0A1D1Z4M6</accession>
<dbReference type="InterPro" id="IPR029058">
    <property type="entry name" value="AB_hydrolase_fold"/>
</dbReference>
<dbReference type="PANTHER" id="PTHR46086:SF17">
    <property type="entry name" value="ALPHA_BETA-HYDROLASES SUPERFAMILY PROTEIN"/>
    <property type="match status" value="1"/>
</dbReference>
<dbReference type="EMBL" id="GDJX01006069">
    <property type="protein sequence ID" value="JAT61867.1"/>
    <property type="molecule type" value="Transcribed_RNA"/>
</dbReference>
<evidence type="ECO:0000313" key="3">
    <source>
        <dbReference type="EMBL" id="JAT61867.1"/>
    </source>
</evidence>
<dbReference type="InterPro" id="IPR044819">
    <property type="entry name" value="OBL-like"/>
</dbReference>
<dbReference type="GO" id="GO:0004806">
    <property type="term" value="F:triacylglycerol lipase activity"/>
    <property type="evidence" value="ECO:0007669"/>
    <property type="project" value="InterPro"/>
</dbReference>
<dbReference type="Gene3D" id="3.40.50.1820">
    <property type="entry name" value="alpha/beta hydrolase"/>
    <property type="match status" value="1"/>
</dbReference>
<feature type="region of interest" description="Disordered" evidence="1">
    <location>
        <begin position="1"/>
        <end position="26"/>
    </location>
</feature>
<protein>
    <submittedName>
        <fullName evidence="3">Lipase</fullName>
    </submittedName>
</protein>
<proteinExistence type="predicted"/>
<feature type="compositionally biased region" description="Pro residues" evidence="1">
    <location>
        <begin position="7"/>
        <end position="19"/>
    </location>
</feature>
<gene>
    <name evidence="3" type="primary">LIP_19</name>
    <name evidence="3" type="ORF">g.55466</name>
</gene>
<dbReference type="InterPro" id="IPR002921">
    <property type="entry name" value="Fungal_lipase-type"/>
</dbReference>
<name>A0A1D1Z4M6_9ARAE</name>
<dbReference type="Pfam" id="PF01764">
    <property type="entry name" value="Lipase_3"/>
    <property type="match status" value="1"/>
</dbReference>
<evidence type="ECO:0000256" key="1">
    <source>
        <dbReference type="SAM" id="MobiDB-lite"/>
    </source>
</evidence>
<evidence type="ECO:0000259" key="2">
    <source>
        <dbReference type="Pfam" id="PF01764"/>
    </source>
</evidence>
<sequence>MALVEASPPPSPPPPPSSPPSGESPCRKSPKYLIFRPGRVGVLDVLRLLLTSRRFLDYKFVESSDPPLSVELEDAIPDPNVVVSALLLKVLHCLRKPLSLLGRLVEYCLNLLCLNGGYIGFLRNIVSVSVTFPDKEAASYRSIISLVDGRLDLHKRHSLGDYCNDPLVDLQIDLGEDVMPLDLTTMAAKIAYENPAYVKDAVDNHLQMNFVEFFNCWNKFLQANTTQAFVFTDKKDDANWIFVVFRGTELFDAMDWSVDLDISRIHINDKMGSVHLGFMKALGLQDETDFARGFPKDLDEQEDEEEKPRLAYYAIREALAKLLEEHPRAKVLLTGHSQGGALAVLFSSVLAYHGRQDVLERIEGVVTHGQPRVGDRTFAGYMDAMVKLKYYRTVYRHDIVPRIPFDQPPIFHFRHFGVCVYYDGWYKRKVAGDDEPNPNFFDWSFLGEMFRGAWEDLSDALSAPEKEGKEFEEGWISLFLRMYGLTFPGMAFHSPRDYLNAARLSQVAAKDAADVV</sequence>
<organism evidence="3">
    <name type="scientific">Anthurium amnicola</name>
    <dbReference type="NCBI Taxonomy" id="1678845"/>
    <lineage>
        <taxon>Eukaryota</taxon>
        <taxon>Viridiplantae</taxon>
        <taxon>Streptophyta</taxon>
        <taxon>Embryophyta</taxon>
        <taxon>Tracheophyta</taxon>
        <taxon>Spermatophyta</taxon>
        <taxon>Magnoliopsida</taxon>
        <taxon>Liliopsida</taxon>
        <taxon>Araceae</taxon>
        <taxon>Pothoideae</taxon>
        <taxon>Potheae</taxon>
        <taxon>Anthurium</taxon>
    </lineage>
</organism>
<dbReference type="PANTHER" id="PTHR46086">
    <property type="entry name" value="ALPHA/BETA-HYDROLASES SUPERFAMILY PROTEIN"/>
    <property type="match status" value="1"/>
</dbReference>
<feature type="domain" description="Fungal lipase-type" evidence="2">
    <location>
        <begin position="242"/>
        <end position="406"/>
    </location>
</feature>
<dbReference type="AlphaFoldDB" id="A0A1D1Z4M6"/>
<dbReference type="SUPFAM" id="SSF53474">
    <property type="entry name" value="alpha/beta-Hydrolases"/>
    <property type="match status" value="1"/>
</dbReference>
<reference evidence="3" key="1">
    <citation type="submission" date="2015-07" db="EMBL/GenBank/DDBJ databases">
        <title>Transcriptome Assembly of Anthurium amnicola.</title>
        <authorList>
            <person name="Suzuki J."/>
        </authorList>
    </citation>
    <scope>NUCLEOTIDE SEQUENCE</scope>
</reference>
<dbReference type="CDD" id="cd00519">
    <property type="entry name" value="Lipase_3"/>
    <property type="match status" value="1"/>
</dbReference>